<proteinExistence type="predicted"/>
<feature type="compositionally biased region" description="Low complexity" evidence="1">
    <location>
        <begin position="261"/>
        <end position="270"/>
    </location>
</feature>
<feature type="compositionally biased region" description="Acidic residues" evidence="1">
    <location>
        <begin position="281"/>
        <end position="292"/>
    </location>
</feature>
<evidence type="ECO:0000313" key="2">
    <source>
        <dbReference type="EMBL" id="DAF85310.1"/>
    </source>
</evidence>
<reference evidence="2" key="1">
    <citation type="journal article" date="2021" name="Proc. Natl. Acad. Sci. U.S.A.">
        <title>A Catalog of Tens of Thousands of Viruses from Human Metagenomes Reveals Hidden Associations with Chronic Diseases.</title>
        <authorList>
            <person name="Tisza M.J."/>
            <person name="Buck C.B."/>
        </authorList>
    </citation>
    <scope>NUCLEOTIDE SEQUENCE</scope>
    <source>
        <strain evidence="2">Ct8aS59</strain>
    </source>
</reference>
<feature type="compositionally biased region" description="Pro residues" evidence="1">
    <location>
        <begin position="242"/>
        <end position="253"/>
    </location>
</feature>
<evidence type="ECO:0000256" key="1">
    <source>
        <dbReference type="SAM" id="MobiDB-lite"/>
    </source>
</evidence>
<accession>A0A8S5TSX8</accession>
<organism evidence="2">
    <name type="scientific">Siphoviridae sp. ct8aS59</name>
    <dbReference type="NCBI Taxonomy" id="2825365"/>
    <lineage>
        <taxon>Viruses</taxon>
        <taxon>Duplodnaviria</taxon>
        <taxon>Heunggongvirae</taxon>
        <taxon>Uroviricota</taxon>
        <taxon>Caudoviricetes</taxon>
    </lineage>
</organism>
<sequence length="292" mass="32209">MKDTKEAVKIYESLARPPKDALREIQAGKLKGKTDINPQWRYKAITEKFGLVGIGWKYEIQKLWTEQGAGNEKLAFAQVAVFLKNGETWSEPIVGIGGSRLVALEKGAAVSNDEGYKMAVTDAFSTALKMIGVAADIYAGRWDGTKYKNEPQENAQTPQPPKQAAKPKQPAKLPFTPKGGESTPEEKARIKELCEAKYADGKRIFSNEEIKTYSGYRQTKTARELIAFIENALRNRRGDAPELPPAEPAPPAQPSVEDLAEQALTEAQQQSFDTMQPVESGESDADQAFDIF</sequence>
<name>A0A8S5TSX8_9CAUD</name>
<feature type="region of interest" description="Disordered" evidence="1">
    <location>
        <begin position="237"/>
        <end position="292"/>
    </location>
</feature>
<dbReference type="EMBL" id="BK015922">
    <property type="protein sequence ID" value="DAF85310.1"/>
    <property type="molecule type" value="Genomic_DNA"/>
</dbReference>
<protein>
    <submittedName>
        <fullName evidence="2">DNA repair protein</fullName>
    </submittedName>
</protein>
<feature type="compositionally biased region" description="Low complexity" evidence="1">
    <location>
        <begin position="162"/>
        <end position="172"/>
    </location>
</feature>
<feature type="region of interest" description="Disordered" evidence="1">
    <location>
        <begin position="145"/>
        <end position="187"/>
    </location>
</feature>